<dbReference type="EMBL" id="CAGKOT010000093">
    <property type="protein sequence ID" value="CAB5394928.1"/>
    <property type="molecule type" value="Genomic_DNA"/>
</dbReference>
<evidence type="ECO:0000313" key="1">
    <source>
        <dbReference type="EMBL" id="CAB5394928.1"/>
    </source>
</evidence>
<dbReference type="Proteomes" id="UP000684084">
    <property type="component" value="Unassembled WGS sequence"/>
</dbReference>
<proteinExistence type="predicted"/>
<protein>
    <submittedName>
        <fullName evidence="1">Uncharacterized protein</fullName>
    </submittedName>
</protein>
<evidence type="ECO:0000313" key="2">
    <source>
        <dbReference type="Proteomes" id="UP000684084"/>
    </source>
</evidence>
<gene>
    <name evidence="1" type="ORF">CHRIB12_LOCUS23595</name>
</gene>
<dbReference type="OrthoDB" id="2305065at2759"/>
<sequence length="81" mass="9385">MLPMFRNKYGKQVTIPSTLLVVHVHEYNQHFLHSSFLRIGYSCNGFKLATWIPAIYFTAYSISSPQSTLCVLYHTTFSNEH</sequence>
<accession>A0A915ZXK3</accession>
<reference evidence="1" key="1">
    <citation type="submission" date="2020-05" db="EMBL/GenBank/DDBJ databases">
        <authorList>
            <person name="Rincon C."/>
            <person name="Sanders R I."/>
            <person name="Robbins C."/>
            <person name="Chaturvedi A."/>
        </authorList>
    </citation>
    <scope>NUCLEOTIDE SEQUENCE</scope>
    <source>
        <strain evidence="1">CHB12</strain>
    </source>
</reference>
<comment type="caution">
    <text evidence="1">The sequence shown here is derived from an EMBL/GenBank/DDBJ whole genome shotgun (WGS) entry which is preliminary data.</text>
</comment>
<organism evidence="1 2">
    <name type="scientific">Rhizophagus irregularis</name>
    <dbReference type="NCBI Taxonomy" id="588596"/>
    <lineage>
        <taxon>Eukaryota</taxon>
        <taxon>Fungi</taxon>
        <taxon>Fungi incertae sedis</taxon>
        <taxon>Mucoromycota</taxon>
        <taxon>Glomeromycotina</taxon>
        <taxon>Glomeromycetes</taxon>
        <taxon>Glomerales</taxon>
        <taxon>Glomeraceae</taxon>
        <taxon>Rhizophagus</taxon>
    </lineage>
</organism>
<name>A0A915ZXK3_9GLOM</name>
<dbReference type="AlphaFoldDB" id="A0A915ZXK3"/>
<dbReference type="VEuPathDB" id="FungiDB:RhiirFUN_014042"/>